<accession>A0A2A9M4G6</accession>
<organism evidence="3 4">
    <name type="scientific">Besnoitia besnoiti</name>
    <name type="common">Apicomplexan protozoan</name>
    <dbReference type="NCBI Taxonomy" id="94643"/>
    <lineage>
        <taxon>Eukaryota</taxon>
        <taxon>Sar</taxon>
        <taxon>Alveolata</taxon>
        <taxon>Apicomplexa</taxon>
        <taxon>Conoidasida</taxon>
        <taxon>Coccidia</taxon>
        <taxon>Eucoccidiorida</taxon>
        <taxon>Eimeriorina</taxon>
        <taxon>Sarcocystidae</taxon>
        <taxon>Besnoitia</taxon>
    </lineage>
</organism>
<name>A0A2A9M4G6_BESBE</name>
<dbReference type="Proteomes" id="UP000224006">
    <property type="component" value="Chromosome XI"/>
</dbReference>
<dbReference type="EMBL" id="NWUJ01000012">
    <property type="protein sequence ID" value="PFH32114.1"/>
    <property type="molecule type" value="Genomic_DNA"/>
</dbReference>
<dbReference type="VEuPathDB" id="ToxoDB:BESB_020550"/>
<reference evidence="3 4" key="1">
    <citation type="submission" date="2017-09" db="EMBL/GenBank/DDBJ databases">
        <title>Genome sequencing of Besnoitia besnoiti strain Bb-Ger1.</title>
        <authorList>
            <person name="Schares G."/>
            <person name="Venepally P."/>
            <person name="Lorenzi H.A."/>
        </authorList>
    </citation>
    <scope>NUCLEOTIDE SEQUENCE [LARGE SCALE GENOMIC DNA]</scope>
    <source>
        <strain evidence="3 4">Bb-Ger1</strain>
    </source>
</reference>
<evidence type="ECO:0000256" key="2">
    <source>
        <dbReference type="SAM" id="SignalP"/>
    </source>
</evidence>
<dbReference type="KEGG" id="bbes:BESB_020550"/>
<protein>
    <submittedName>
        <fullName evidence="3">Uncharacterized protein</fullName>
    </submittedName>
</protein>
<feature type="chain" id="PRO_5013287257" evidence="2">
    <location>
        <begin position="20"/>
        <end position="130"/>
    </location>
</feature>
<keyword evidence="2" id="KW-0732">Signal</keyword>
<sequence>MKATRVFFIAAAGVVALQAAPGQGVRLRGWQQGQYSTENEQAFVQNSLQFGQVYEEVPVEVGADGSLSISLVAQAAHPGSESSAESYSLPPVEETVTDYAGEHVIEEEGAAGGEQAGNEAGEFQVDETQY</sequence>
<dbReference type="RefSeq" id="XP_029216123.1">
    <property type="nucleotide sequence ID" value="XM_029360764.1"/>
</dbReference>
<proteinExistence type="predicted"/>
<evidence type="ECO:0000313" key="3">
    <source>
        <dbReference type="EMBL" id="PFH32114.1"/>
    </source>
</evidence>
<gene>
    <name evidence="3" type="ORF">BESB_020550</name>
</gene>
<dbReference type="AlphaFoldDB" id="A0A2A9M4G6"/>
<feature type="region of interest" description="Disordered" evidence="1">
    <location>
        <begin position="105"/>
        <end position="130"/>
    </location>
</feature>
<evidence type="ECO:0000256" key="1">
    <source>
        <dbReference type="SAM" id="MobiDB-lite"/>
    </source>
</evidence>
<evidence type="ECO:0000313" key="4">
    <source>
        <dbReference type="Proteomes" id="UP000224006"/>
    </source>
</evidence>
<dbReference type="GeneID" id="40307116"/>
<comment type="caution">
    <text evidence="3">The sequence shown here is derived from an EMBL/GenBank/DDBJ whole genome shotgun (WGS) entry which is preliminary data.</text>
</comment>
<keyword evidence="4" id="KW-1185">Reference proteome</keyword>
<feature type="signal peptide" evidence="2">
    <location>
        <begin position="1"/>
        <end position="19"/>
    </location>
</feature>